<comment type="caution">
    <text evidence="3">The sequence shown here is derived from an EMBL/GenBank/DDBJ whole genome shotgun (WGS) entry which is preliminary data.</text>
</comment>
<keyword evidence="4" id="KW-1185">Reference proteome</keyword>
<dbReference type="Pfam" id="PF00850">
    <property type="entry name" value="Hist_deacetyl"/>
    <property type="match status" value="2"/>
</dbReference>
<proteinExistence type="inferred from homology"/>
<gene>
    <name evidence="3" type="ORF">EDC27_1290</name>
</gene>
<dbReference type="RefSeq" id="WP_170161649.1">
    <property type="nucleotide sequence ID" value="NZ_RJVA01000011.1"/>
</dbReference>
<dbReference type="EMBL" id="RJVA01000011">
    <property type="protein sequence ID" value="ROQ93279.1"/>
    <property type="molecule type" value="Genomic_DNA"/>
</dbReference>
<dbReference type="GO" id="GO:0040029">
    <property type="term" value="P:epigenetic regulation of gene expression"/>
    <property type="evidence" value="ECO:0007669"/>
    <property type="project" value="TreeGrafter"/>
</dbReference>
<sequence length="258" mass="28302">MREPRIPVFTHDLFLESYTQDPAAAPGRMQCIRDAIADVSEFREALPASWEDLQRVHTPRHIQEVIREGLDRVASLAAGATVMAAVEGLQRPSFALVRPPGHHASADSSWGFCYYNNVAIAVEYLRHHRHIGTAYILDFDLHYGDGTVNILGDKGYAAILNPQTEDRKEYLRLVEKNLSEAQADILAVSAGFDAHQQDWGGVLLTEDYTAIGAMIRATCARLGIGCFAALEGGYNHTVLGKNVRAFLLGLLGRDASTA</sequence>
<dbReference type="InterPro" id="IPR000286">
    <property type="entry name" value="HDACs"/>
</dbReference>
<evidence type="ECO:0000259" key="2">
    <source>
        <dbReference type="Pfam" id="PF00850"/>
    </source>
</evidence>
<dbReference type="PANTHER" id="PTHR10625">
    <property type="entry name" value="HISTONE DEACETYLASE HDAC1-RELATED"/>
    <property type="match status" value="1"/>
</dbReference>
<feature type="domain" description="Histone deacetylase" evidence="2">
    <location>
        <begin position="67"/>
        <end position="153"/>
    </location>
</feature>
<reference evidence="3 4" key="1">
    <citation type="submission" date="2018-11" db="EMBL/GenBank/DDBJ databases">
        <title>Genomic Encyclopedia of Type Strains, Phase IV (KMG-IV): sequencing the most valuable type-strain genomes for metagenomic binning, comparative biology and taxonomic classification.</title>
        <authorList>
            <person name="Goeker M."/>
        </authorList>
    </citation>
    <scope>NUCLEOTIDE SEQUENCE [LARGE SCALE GENOMIC DNA]</scope>
    <source>
        <strain evidence="3 4">DSM 22027</strain>
    </source>
</reference>
<dbReference type="Proteomes" id="UP000276223">
    <property type="component" value="Unassembled WGS sequence"/>
</dbReference>
<evidence type="ECO:0000256" key="1">
    <source>
        <dbReference type="ARBA" id="ARBA00005947"/>
    </source>
</evidence>
<accession>A0A3N1UV24</accession>
<evidence type="ECO:0000313" key="3">
    <source>
        <dbReference type="EMBL" id="ROQ93279.1"/>
    </source>
</evidence>
<organism evidence="3 4">
    <name type="scientific">Desulfosoma caldarium</name>
    <dbReference type="NCBI Taxonomy" id="610254"/>
    <lineage>
        <taxon>Bacteria</taxon>
        <taxon>Pseudomonadati</taxon>
        <taxon>Thermodesulfobacteriota</taxon>
        <taxon>Syntrophobacteria</taxon>
        <taxon>Syntrophobacterales</taxon>
        <taxon>Syntrophobacteraceae</taxon>
        <taxon>Desulfosoma</taxon>
    </lineage>
</organism>
<dbReference type="GO" id="GO:0004407">
    <property type="term" value="F:histone deacetylase activity"/>
    <property type="evidence" value="ECO:0007669"/>
    <property type="project" value="TreeGrafter"/>
</dbReference>
<protein>
    <submittedName>
        <fullName evidence="3">Acetoin utilization deacetylase AcuC-like enzyme</fullName>
    </submittedName>
</protein>
<dbReference type="InterPro" id="IPR023696">
    <property type="entry name" value="Ureohydrolase_dom_sf"/>
</dbReference>
<evidence type="ECO:0000313" key="4">
    <source>
        <dbReference type="Proteomes" id="UP000276223"/>
    </source>
</evidence>
<feature type="domain" description="Histone deacetylase" evidence="2">
    <location>
        <begin position="162"/>
        <end position="248"/>
    </location>
</feature>
<comment type="similarity">
    <text evidence="1">Belongs to the histone deacetylase family.</text>
</comment>
<dbReference type="SUPFAM" id="SSF52768">
    <property type="entry name" value="Arginase/deacetylase"/>
    <property type="match status" value="1"/>
</dbReference>
<dbReference type="InterPro" id="IPR023801">
    <property type="entry name" value="His_deacetylse_dom"/>
</dbReference>
<name>A0A3N1UV24_9BACT</name>
<dbReference type="PRINTS" id="PR01270">
    <property type="entry name" value="HDASUPER"/>
</dbReference>
<dbReference type="AlphaFoldDB" id="A0A3N1UV24"/>
<dbReference type="Gene3D" id="3.40.800.20">
    <property type="entry name" value="Histone deacetylase domain"/>
    <property type="match status" value="2"/>
</dbReference>
<dbReference type="InterPro" id="IPR037138">
    <property type="entry name" value="His_deacetylse_dom_sf"/>
</dbReference>